<evidence type="ECO:0000313" key="1">
    <source>
        <dbReference type="EMBL" id="MEU0709131.1"/>
    </source>
</evidence>
<dbReference type="Proteomes" id="UP001550378">
    <property type="component" value="Unassembled WGS sequence"/>
</dbReference>
<comment type="caution">
    <text evidence="1">The sequence shown here is derived from an EMBL/GenBank/DDBJ whole genome shotgun (WGS) entry which is preliminary data.</text>
</comment>
<proteinExistence type="predicted"/>
<accession>A0ABV2W7I2</accession>
<dbReference type="EMBL" id="JBEXZR010000014">
    <property type="protein sequence ID" value="MEU0709131.1"/>
    <property type="molecule type" value="Genomic_DNA"/>
</dbReference>
<dbReference type="SUPFAM" id="SSF103032">
    <property type="entry name" value="Hypothetical protein YwqG"/>
    <property type="match status" value="1"/>
</dbReference>
<dbReference type="RefSeq" id="WP_360029122.1">
    <property type="nucleotide sequence ID" value="NZ_JBEXZR010000014.1"/>
</dbReference>
<evidence type="ECO:0000313" key="2">
    <source>
        <dbReference type="Proteomes" id="UP001550378"/>
    </source>
</evidence>
<evidence type="ECO:0008006" key="3">
    <source>
        <dbReference type="Google" id="ProtNLM"/>
    </source>
</evidence>
<protein>
    <recommendedName>
        <fullName evidence="3">DUF1963 domain-containing protein</fullName>
    </recommendedName>
</protein>
<sequence>MTTVNPSVDALLADIPALAPYARKATLLRPRTGRPTALDSHVGGPLLWPAEEEWPVCRGPHLIEVREKLSEQEREAWQRTDRAMRDRRAGRPNSAYELTHEEAALQSRIMDGAGALDMRTWERIRRVPVPADPGVPMVAVLQLRAQDAPTLDWPEGMDVLQVLWCPQEHSELPGQAHYWGPAVEMRHRPAALTGPLAEPPAPPADAVARYVPRPCLLDPVEVTDLPDQDELPDELVAEAEAWAEDRDAEYHRVLSCQEGWKAGGWPSWHLTDLMRIDCPACGARSRLHLTFDSGHDPDLNVGRFGELRVFTCPVDATHPLRLNIQ</sequence>
<dbReference type="InterPro" id="IPR035948">
    <property type="entry name" value="YwqG-like_sf"/>
</dbReference>
<name>A0ABV2W7I2_9ACTN</name>
<reference evidence="1 2" key="1">
    <citation type="submission" date="2024-06" db="EMBL/GenBank/DDBJ databases">
        <title>The Natural Products Discovery Center: Release of the First 8490 Sequenced Strains for Exploring Actinobacteria Biosynthetic Diversity.</title>
        <authorList>
            <person name="Kalkreuter E."/>
            <person name="Kautsar S.A."/>
            <person name="Yang D."/>
            <person name="Bader C.D."/>
            <person name="Teijaro C.N."/>
            <person name="Fluegel L."/>
            <person name="Davis C.M."/>
            <person name="Simpson J.R."/>
            <person name="Lauterbach L."/>
            <person name="Steele A.D."/>
            <person name="Gui C."/>
            <person name="Meng S."/>
            <person name="Li G."/>
            <person name="Viehrig K."/>
            <person name="Ye F."/>
            <person name="Su P."/>
            <person name="Kiefer A.F."/>
            <person name="Nichols A."/>
            <person name="Cepeda A.J."/>
            <person name="Yan W."/>
            <person name="Fan B."/>
            <person name="Jiang Y."/>
            <person name="Adhikari A."/>
            <person name="Zheng C.-J."/>
            <person name="Schuster L."/>
            <person name="Cowan T.M."/>
            <person name="Smanski M.J."/>
            <person name="Chevrette M.G."/>
            <person name="De Carvalho L.P.S."/>
            <person name="Shen B."/>
        </authorList>
    </citation>
    <scope>NUCLEOTIDE SEQUENCE [LARGE SCALE GENOMIC DNA]</scope>
    <source>
        <strain evidence="1 2">NPDC006337</strain>
    </source>
</reference>
<dbReference type="Gene3D" id="2.30.320.10">
    <property type="entry name" value="YwqG-like"/>
    <property type="match status" value="1"/>
</dbReference>
<organism evidence="1 2">
    <name type="scientific">Streptomyces lavendulocolor</name>
    <dbReference type="NCBI Taxonomy" id="67316"/>
    <lineage>
        <taxon>Bacteria</taxon>
        <taxon>Bacillati</taxon>
        <taxon>Actinomycetota</taxon>
        <taxon>Actinomycetes</taxon>
        <taxon>Kitasatosporales</taxon>
        <taxon>Streptomycetaceae</taxon>
        <taxon>Streptomyces</taxon>
    </lineage>
</organism>
<gene>
    <name evidence="1" type="ORF">ABZ508_17380</name>
</gene>
<keyword evidence="2" id="KW-1185">Reference proteome</keyword>